<evidence type="ECO:0000259" key="11">
    <source>
        <dbReference type="Pfam" id="PF02355"/>
    </source>
</evidence>
<comment type="caution">
    <text evidence="14">The sequence shown here is derived from an EMBL/GenBank/DDBJ whole genome shotgun (WGS) entry which is preliminary data.</text>
</comment>
<dbReference type="Gene3D" id="3.30.1360.200">
    <property type="match status" value="1"/>
</dbReference>
<dbReference type="Pfam" id="PF07549">
    <property type="entry name" value="Sec_GG"/>
    <property type="match status" value="1"/>
</dbReference>
<dbReference type="NCBIfam" id="TIGR00916">
    <property type="entry name" value="2A0604s01"/>
    <property type="match status" value="1"/>
</dbReference>
<gene>
    <name evidence="9" type="primary">secD</name>
    <name evidence="14" type="ORF">GCM10023322_40600</name>
</gene>
<dbReference type="HAMAP" id="MF_01463_B">
    <property type="entry name" value="SecD_B"/>
    <property type="match status" value="1"/>
</dbReference>
<dbReference type="InterPro" id="IPR005791">
    <property type="entry name" value="SecD"/>
</dbReference>
<reference evidence="15" key="1">
    <citation type="journal article" date="2019" name="Int. J. Syst. Evol. Microbiol.">
        <title>The Global Catalogue of Microorganisms (GCM) 10K type strain sequencing project: providing services to taxonomists for standard genome sequencing and annotation.</title>
        <authorList>
            <consortium name="The Broad Institute Genomics Platform"/>
            <consortium name="The Broad Institute Genome Sequencing Center for Infectious Disease"/>
            <person name="Wu L."/>
            <person name="Ma J."/>
        </authorList>
    </citation>
    <scope>NUCLEOTIDE SEQUENCE [LARGE SCALE GENOMIC DNA]</scope>
    <source>
        <strain evidence="15">JCM 18304</strain>
    </source>
</reference>
<evidence type="ECO:0000256" key="4">
    <source>
        <dbReference type="ARBA" id="ARBA00022692"/>
    </source>
</evidence>
<evidence type="ECO:0000256" key="9">
    <source>
        <dbReference type="HAMAP-Rule" id="MF_01463"/>
    </source>
</evidence>
<dbReference type="Pfam" id="PF22599">
    <property type="entry name" value="SecDF_P1_head"/>
    <property type="match status" value="1"/>
</dbReference>
<evidence type="ECO:0000256" key="6">
    <source>
        <dbReference type="ARBA" id="ARBA00022989"/>
    </source>
</evidence>
<dbReference type="PANTHER" id="PTHR30081">
    <property type="entry name" value="PROTEIN-EXPORT MEMBRANE PROTEIN SEC"/>
    <property type="match status" value="1"/>
</dbReference>
<dbReference type="PANTHER" id="PTHR30081:SF1">
    <property type="entry name" value="PROTEIN TRANSLOCASE SUBUNIT SECD"/>
    <property type="match status" value="1"/>
</dbReference>
<feature type="compositionally biased region" description="Low complexity" evidence="10">
    <location>
        <begin position="126"/>
        <end position="195"/>
    </location>
</feature>
<keyword evidence="3 9" id="KW-1003">Cell membrane</keyword>
<evidence type="ECO:0000256" key="3">
    <source>
        <dbReference type="ARBA" id="ARBA00022475"/>
    </source>
</evidence>
<evidence type="ECO:0000256" key="1">
    <source>
        <dbReference type="ARBA" id="ARBA00004651"/>
    </source>
</evidence>
<dbReference type="Proteomes" id="UP001501570">
    <property type="component" value="Unassembled WGS sequence"/>
</dbReference>
<keyword evidence="6 9" id="KW-1133">Transmembrane helix</keyword>
<protein>
    <recommendedName>
        <fullName evidence="9">Protein translocase subunit SecD</fullName>
    </recommendedName>
</protein>
<sequence>MAAPSGRIKVTRYFAVLAVILAGLYALVFFTGDQKPHPKLGLDLQGGTSMTLSAISADGKAPSASNLNEARQIIENRVNASGVSEPEVVTEGNRNIVVNVANDDPDQLRQLVQPAKLAFRTVLSQTTDSPPADSPSPSASATPSTSASATPSSTPSATPSTTPSATPSTTPSASPSSTPSASPSASGSAAPAASATPSANASQVALAASRAKTLAEVQKKLGPAWDAGQEVLSEVESGQASPDQLDPSLLAAIAPFAKLSGTEVDSLPAEMQFLLPTVTCSELNARAPGVLDDASQQVTACDQGDNVHNKYFLDVAKVQGTDVKSASSGYDTNNGGWNVDLSFTGKGQSKWTALTQEAVNAGQQTDPNTGQPGQNSSVAIVLDDSVVSAPQIQNVIVGDAIINGGNINQDSATVLANQLKYGSLPLSFKIESTQNVSPTLGTQQMNYGILAGAIGIALVVIYCLFYYRGLGLVVIASLLISGLTVFASIVLLGRGINFSLSLAGIAGFIVAIGITADSFVVFFERLKDEVKDGRTVRSAVPRAWVRARRTILSADAVSFLAAAILYWLAAGEVKGFAFTLGLSTIIDLLVVFLFTHPLVSLLSRSNGFSSPRFSGLGNLRSDAAAEAAGGTARAPRFGAVRTKES</sequence>
<dbReference type="InterPro" id="IPR054384">
    <property type="entry name" value="SecDF_P1_head"/>
</dbReference>
<keyword evidence="8 9" id="KW-0472">Membrane</keyword>
<comment type="function">
    <text evidence="9">Part of the Sec protein translocase complex. Interacts with the SecYEG preprotein conducting channel. SecDF uses the proton motive force (PMF) to complete protein translocation after the ATP-dependent function of SecA.</text>
</comment>
<evidence type="ECO:0000256" key="7">
    <source>
        <dbReference type="ARBA" id="ARBA00023010"/>
    </source>
</evidence>
<evidence type="ECO:0000313" key="15">
    <source>
        <dbReference type="Proteomes" id="UP001501570"/>
    </source>
</evidence>
<feature type="transmembrane region" description="Helical" evidence="9">
    <location>
        <begin position="575"/>
        <end position="595"/>
    </location>
</feature>
<keyword evidence="7 9" id="KW-0811">Translocation</keyword>
<keyword evidence="15" id="KW-1185">Reference proteome</keyword>
<comment type="subcellular location">
    <subcellularLocation>
        <location evidence="1 9">Cell membrane</location>
        <topology evidence="1 9">Multi-pass membrane protein</topology>
    </subcellularLocation>
</comment>
<dbReference type="SUPFAM" id="SSF82866">
    <property type="entry name" value="Multidrug efflux transporter AcrB transmembrane domain"/>
    <property type="match status" value="1"/>
</dbReference>
<feature type="domain" description="Protein translocase subunit SecDF P1" evidence="12">
    <location>
        <begin position="68"/>
        <end position="122"/>
    </location>
</feature>
<evidence type="ECO:0000259" key="12">
    <source>
        <dbReference type="Pfam" id="PF21760"/>
    </source>
</evidence>
<proteinExistence type="inferred from homology"/>
<keyword evidence="4 9" id="KW-0812">Transmembrane</keyword>
<feature type="domain" description="SecDF P1 head subdomain" evidence="13">
    <location>
        <begin position="311"/>
        <end position="425"/>
    </location>
</feature>
<dbReference type="Pfam" id="PF02355">
    <property type="entry name" value="SecD_SecF_C"/>
    <property type="match status" value="1"/>
</dbReference>
<feature type="domain" description="Protein export membrane protein SecD/SecF C-terminal" evidence="11">
    <location>
        <begin position="427"/>
        <end position="603"/>
    </location>
</feature>
<evidence type="ECO:0000256" key="8">
    <source>
        <dbReference type="ARBA" id="ARBA00023136"/>
    </source>
</evidence>
<feature type="transmembrane region" description="Helical" evidence="9">
    <location>
        <begin position="551"/>
        <end position="569"/>
    </location>
</feature>
<evidence type="ECO:0000313" key="14">
    <source>
        <dbReference type="EMBL" id="GAA5188889.1"/>
    </source>
</evidence>
<evidence type="ECO:0000256" key="2">
    <source>
        <dbReference type="ARBA" id="ARBA00022448"/>
    </source>
</evidence>
<dbReference type="EMBL" id="BAABJQ010000011">
    <property type="protein sequence ID" value="GAA5188889.1"/>
    <property type="molecule type" value="Genomic_DNA"/>
</dbReference>
<dbReference type="Gene3D" id="3.30.70.3220">
    <property type="match status" value="1"/>
</dbReference>
<dbReference type="Pfam" id="PF21760">
    <property type="entry name" value="SecD_1st"/>
    <property type="match status" value="1"/>
</dbReference>
<feature type="transmembrane region" description="Helical" evidence="9">
    <location>
        <begin position="498"/>
        <end position="523"/>
    </location>
</feature>
<dbReference type="NCBIfam" id="TIGR01129">
    <property type="entry name" value="secD"/>
    <property type="match status" value="1"/>
</dbReference>
<keyword evidence="2 9" id="KW-0813">Transport</keyword>
<dbReference type="InterPro" id="IPR048634">
    <property type="entry name" value="SecD_SecF_C"/>
</dbReference>
<feature type="transmembrane region" description="Helical" evidence="9">
    <location>
        <begin position="12"/>
        <end position="30"/>
    </location>
</feature>
<dbReference type="InterPro" id="IPR048631">
    <property type="entry name" value="SecD_1st"/>
</dbReference>
<evidence type="ECO:0000256" key="5">
    <source>
        <dbReference type="ARBA" id="ARBA00022927"/>
    </source>
</evidence>
<organism evidence="14 15">
    <name type="scientific">Rugosimonospora acidiphila</name>
    <dbReference type="NCBI Taxonomy" id="556531"/>
    <lineage>
        <taxon>Bacteria</taxon>
        <taxon>Bacillati</taxon>
        <taxon>Actinomycetota</taxon>
        <taxon>Actinomycetes</taxon>
        <taxon>Micromonosporales</taxon>
        <taxon>Micromonosporaceae</taxon>
        <taxon>Rugosimonospora</taxon>
    </lineage>
</organism>
<feature type="transmembrane region" description="Helical" evidence="9">
    <location>
        <begin position="445"/>
        <end position="465"/>
    </location>
</feature>
<dbReference type="InterPro" id="IPR055344">
    <property type="entry name" value="SecD_SecF_C_bact"/>
</dbReference>
<evidence type="ECO:0000259" key="13">
    <source>
        <dbReference type="Pfam" id="PF22599"/>
    </source>
</evidence>
<name>A0ABP9RY22_9ACTN</name>
<feature type="transmembrane region" description="Helical" evidence="9">
    <location>
        <begin position="472"/>
        <end position="492"/>
    </location>
</feature>
<dbReference type="InterPro" id="IPR022646">
    <property type="entry name" value="SecD/SecF_CS"/>
</dbReference>
<feature type="region of interest" description="Disordered" evidence="10">
    <location>
        <begin position="124"/>
        <end position="195"/>
    </location>
</feature>
<keyword evidence="5 9" id="KW-0653">Protein transport</keyword>
<comment type="similarity">
    <text evidence="9">Belongs to the SecD/SecF family. SecD subfamily.</text>
</comment>
<evidence type="ECO:0000256" key="10">
    <source>
        <dbReference type="SAM" id="MobiDB-lite"/>
    </source>
</evidence>
<comment type="subunit">
    <text evidence="9">Forms a complex with SecF. Part of the essential Sec protein translocation apparatus which comprises SecA, SecYEG and auxiliary proteins SecDF. Other proteins may also be involved.</text>
</comment>
<dbReference type="RefSeq" id="WP_345631712.1">
    <property type="nucleotide sequence ID" value="NZ_BAABJQ010000011.1"/>
</dbReference>
<accession>A0ABP9RY22</accession>
<dbReference type="InterPro" id="IPR022813">
    <property type="entry name" value="SecD/SecF_arch_bac"/>
</dbReference>